<name>A0A1C4YM11_9ACTN</name>
<accession>A0A1C4YM11</accession>
<reference evidence="3" key="1">
    <citation type="submission" date="2016-06" db="EMBL/GenBank/DDBJ databases">
        <authorList>
            <person name="Varghese N."/>
            <person name="Submissions Spin"/>
        </authorList>
    </citation>
    <scope>NUCLEOTIDE SEQUENCE [LARGE SCALE GENOMIC DNA]</scope>
    <source>
        <strain evidence="3">DSM 43168</strain>
    </source>
</reference>
<dbReference type="EMBL" id="FMCT01000006">
    <property type="protein sequence ID" value="SCF21710.1"/>
    <property type="molecule type" value="Genomic_DNA"/>
</dbReference>
<keyword evidence="3" id="KW-1185">Reference proteome</keyword>
<protein>
    <submittedName>
        <fullName evidence="2">Uncharacterized protein</fullName>
    </submittedName>
</protein>
<dbReference type="Proteomes" id="UP000183585">
    <property type="component" value="Unassembled WGS sequence"/>
</dbReference>
<proteinExistence type="predicted"/>
<gene>
    <name evidence="2" type="ORF">GA0070563_106251</name>
</gene>
<feature type="compositionally biased region" description="Low complexity" evidence="1">
    <location>
        <begin position="1"/>
        <end position="17"/>
    </location>
</feature>
<feature type="region of interest" description="Disordered" evidence="1">
    <location>
        <begin position="1"/>
        <end position="26"/>
    </location>
</feature>
<sequence length="53" mass="5112">MIPSGPGVAGAGVSVPTGPGGTAAGDLLRGLTPQVLGLLVCQHGQFDAREDAV</sequence>
<evidence type="ECO:0000256" key="1">
    <source>
        <dbReference type="SAM" id="MobiDB-lite"/>
    </source>
</evidence>
<dbReference type="AlphaFoldDB" id="A0A1C4YM11"/>
<organism evidence="2 3">
    <name type="scientific">Micromonospora carbonacea</name>
    <dbReference type="NCBI Taxonomy" id="47853"/>
    <lineage>
        <taxon>Bacteria</taxon>
        <taxon>Bacillati</taxon>
        <taxon>Actinomycetota</taxon>
        <taxon>Actinomycetes</taxon>
        <taxon>Micromonosporales</taxon>
        <taxon>Micromonosporaceae</taxon>
        <taxon>Micromonospora</taxon>
    </lineage>
</organism>
<evidence type="ECO:0000313" key="3">
    <source>
        <dbReference type="Proteomes" id="UP000183585"/>
    </source>
</evidence>
<evidence type="ECO:0000313" key="2">
    <source>
        <dbReference type="EMBL" id="SCF21710.1"/>
    </source>
</evidence>